<dbReference type="InterPro" id="IPR053865">
    <property type="entry name" value="DUF6934"/>
</dbReference>
<proteinExistence type="predicted"/>
<evidence type="ECO:0000313" key="1">
    <source>
        <dbReference type="EMBL" id="KGO85742.1"/>
    </source>
</evidence>
<keyword evidence="2" id="KW-1185">Reference proteome</keyword>
<sequence length="156" mass="17489">MNYPKYNLATNTDATVFEFVSEGTKGTIVKAIVYTVTDSEMVYNLGFGDKIILDEETGEIDVDDSVISDNGDRDMVLATVAKSAYIFTEIYPERALFFMGSTVSRTRLYRMAISKNFEEISKTFSIFGAILQVDGGIVDVPFDSKTDFYGFLIKRK</sequence>
<dbReference type="RefSeq" id="WP_020213930.1">
    <property type="nucleotide sequence ID" value="NZ_JRLX01000017.1"/>
</dbReference>
<dbReference type="OrthoDB" id="1343312at2"/>
<dbReference type="STRING" id="1121895.GCA_000378485_02761"/>
<dbReference type="EMBL" id="JRLX01000017">
    <property type="protein sequence ID" value="KGO85742.1"/>
    <property type="molecule type" value="Genomic_DNA"/>
</dbReference>
<organism evidence="1 2">
    <name type="scientific">Flavobacterium rivuli WB 3.3-2 = DSM 21788</name>
    <dbReference type="NCBI Taxonomy" id="1121895"/>
    <lineage>
        <taxon>Bacteria</taxon>
        <taxon>Pseudomonadati</taxon>
        <taxon>Bacteroidota</taxon>
        <taxon>Flavobacteriia</taxon>
        <taxon>Flavobacteriales</taxon>
        <taxon>Flavobacteriaceae</taxon>
        <taxon>Flavobacterium</taxon>
    </lineage>
</organism>
<accession>A0A0A2LZG2</accession>
<gene>
    <name evidence="1" type="ORF">Q765_15105</name>
</gene>
<evidence type="ECO:0000313" key="2">
    <source>
        <dbReference type="Proteomes" id="UP000030152"/>
    </source>
</evidence>
<dbReference type="Pfam" id="PF22028">
    <property type="entry name" value="DUF6934"/>
    <property type="match status" value="1"/>
</dbReference>
<reference evidence="1 2" key="1">
    <citation type="submission" date="2013-09" db="EMBL/GenBank/DDBJ databases">
        <authorList>
            <person name="Zeng Z."/>
            <person name="Chen C."/>
        </authorList>
    </citation>
    <scope>NUCLEOTIDE SEQUENCE [LARGE SCALE GENOMIC DNA]</scope>
    <source>
        <strain evidence="1 2">WB 3.3-2</strain>
    </source>
</reference>
<dbReference type="eggNOG" id="ENOG5032VDA">
    <property type="taxonomic scope" value="Bacteria"/>
</dbReference>
<comment type="caution">
    <text evidence="1">The sequence shown here is derived from an EMBL/GenBank/DDBJ whole genome shotgun (WGS) entry which is preliminary data.</text>
</comment>
<name>A0A0A2LZG2_9FLAO</name>
<protein>
    <submittedName>
        <fullName evidence="1">Uncharacterized protein</fullName>
    </submittedName>
</protein>
<dbReference type="AlphaFoldDB" id="A0A0A2LZG2"/>
<dbReference type="Proteomes" id="UP000030152">
    <property type="component" value="Unassembled WGS sequence"/>
</dbReference>